<dbReference type="CDD" id="cd06225">
    <property type="entry name" value="HAMP"/>
    <property type="match status" value="1"/>
</dbReference>
<dbReference type="Pfam" id="PF00672">
    <property type="entry name" value="HAMP"/>
    <property type="match status" value="1"/>
</dbReference>
<dbReference type="SMART" id="SM00304">
    <property type="entry name" value="HAMP"/>
    <property type="match status" value="1"/>
</dbReference>
<evidence type="ECO:0000256" key="4">
    <source>
        <dbReference type="ARBA" id="ARBA00022679"/>
    </source>
</evidence>
<dbReference type="SUPFAM" id="SSF158472">
    <property type="entry name" value="HAMP domain-like"/>
    <property type="match status" value="1"/>
</dbReference>
<dbReference type="InterPro" id="IPR010559">
    <property type="entry name" value="Sig_transdc_His_kin_internal"/>
</dbReference>
<evidence type="ECO:0000259" key="13">
    <source>
        <dbReference type="PROSITE" id="PS50885"/>
    </source>
</evidence>
<dbReference type="PROSITE" id="PS50885">
    <property type="entry name" value="HAMP"/>
    <property type="match status" value="1"/>
</dbReference>
<keyword evidence="7 14" id="KW-0418">Kinase</keyword>
<evidence type="ECO:0000256" key="3">
    <source>
        <dbReference type="ARBA" id="ARBA00022553"/>
    </source>
</evidence>
<name>A0A0E3WGX9_9BACL</name>
<dbReference type="STRING" id="483937.AMQ84_15395"/>
<keyword evidence="3" id="KW-0597">Phosphoprotein</keyword>
<evidence type="ECO:0000256" key="12">
    <source>
        <dbReference type="SAM" id="Phobius"/>
    </source>
</evidence>
<organism evidence="14 15">
    <name type="scientific">Paenibacillus riograndensis SBR5</name>
    <dbReference type="NCBI Taxonomy" id="1073571"/>
    <lineage>
        <taxon>Bacteria</taxon>
        <taxon>Bacillati</taxon>
        <taxon>Bacillota</taxon>
        <taxon>Bacilli</taxon>
        <taxon>Bacillales</taxon>
        <taxon>Paenibacillaceae</taxon>
        <taxon>Paenibacillus</taxon>
        <taxon>Paenibacillus sonchi group</taxon>
    </lineage>
</organism>
<keyword evidence="10" id="KW-0902">Two-component regulatory system</keyword>
<evidence type="ECO:0000256" key="11">
    <source>
        <dbReference type="ARBA" id="ARBA00023136"/>
    </source>
</evidence>
<feature type="transmembrane region" description="Helical" evidence="12">
    <location>
        <begin position="67"/>
        <end position="87"/>
    </location>
</feature>
<dbReference type="PANTHER" id="PTHR34220">
    <property type="entry name" value="SENSOR HISTIDINE KINASE YPDA"/>
    <property type="match status" value="1"/>
</dbReference>
<dbReference type="Pfam" id="PF02518">
    <property type="entry name" value="HATPase_c"/>
    <property type="match status" value="1"/>
</dbReference>
<dbReference type="KEGG" id="pri:PRIO_1908"/>
<comment type="subcellular location">
    <subcellularLocation>
        <location evidence="1">Cell membrane</location>
        <topology evidence="1">Multi-pass membrane protein</topology>
    </subcellularLocation>
</comment>
<gene>
    <name evidence="14" type="ORF">PRIO_1908</name>
</gene>
<evidence type="ECO:0000256" key="8">
    <source>
        <dbReference type="ARBA" id="ARBA00022840"/>
    </source>
</evidence>
<evidence type="ECO:0000256" key="6">
    <source>
        <dbReference type="ARBA" id="ARBA00022741"/>
    </source>
</evidence>
<dbReference type="Pfam" id="PF06580">
    <property type="entry name" value="His_kinase"/>
    <property type="match status" value="1"/>
</dbReference>
<keyword evidence="2" id="KW-1003">Cell membrane</keyword>
<dbReference type="GO" id="GO:0000155">
    <property type="term" value="F:phosphorelay sensor kinase activity"/>
    <property type="evidence" value="ECO:0007669"/>
    <property type="project" value="InterPro"/>
</dbReference>
<dbReference type="GO" id="GO:0005524">
    <property type="term" value="F:ATP binding"/>
    <property type="evidence" value="ECO:0007669"/>
    <property type="project" value="UniProtKB-KW"/>
</dbReference>
<evidence type="ECO:0000256" key="7">
    <source>
        <dbReference type="ARBA" id="ARBA00022777"/>
    </source>
</evidence>
<sequence>MVQGMKAGCPMSNPPNARGHALVAGELAKFLLWEGEKASMKLLRQWGGLIWSKWSERFYQVSIKQRVLISFIVLITLSISAMGVLTYRIAGKEIQNNAFDTSKETVDKTLQLLDYRLNDVAMSVQSLMLSDAYRQMMIDVQAHDVTNYYVHLSEMQYVLSQATFNEPMIENVLIATPIGDFYSTTQVRAQDNSFYGSELYDNSKKSPGGYWAKGHYDRLFTGSQRVVSFVVRGIYENTPITNVFIVVNLRENKIASLLGQGTSGNDRKYLLLNTEGETVVQTGWPAKGEPPKDPEFLQDSTADSEGNFFYPFEGENYLVNYKQSAVAPNWILAGMQSKDQVLGQLKGVQRAVLYVILVFLLTTWFFSNKLTAALLRPLFKLSRLMRRVEENQLSVSFESKYNDEIAQVGFQFNRMMTEIKTLIEDVRQKEKDKRHAEIRALTAQMEPHFLYNTLNTIYCKSVMGENDDVNEMILALSQMFQLGLGGGQDLITLEDELSHVQQYCAIQQKCYENLFEYHAEAEEEELLSFPIPKILLQPLVENSIQHGFSDRRSGGCIQVRISLEQSMLHIVVEDNGKGMDAAKVEQGMAKREISKKGYALVNIRHRLQLYYGDEARMELSGQAGVGSRTDLWIPLSPLREEGGNYGIS</sequence>
<dbReference type="HOGENOM" id="CLU_020473_6_1_9"/>
<evidence type="ECO:0000256" key="5">
    <source>
        <dbReference type="ARBA" id="ARBA00022692"/>
    </source>
</evidence>
<dbReference type="InterPro" id="IPR036890">
    <property type="entry name" value="HATPase_C_sf"/>
</dbReference>
<dbReference type="EMBL" id="LN831776">
    <property type="protein sequence ID" value="CQR54318.1"/>
    <property type="molecule type" value="Genomic_DNA"/>
</dbReference>
<reference evidence="15" key="1">
    <citation type="submission" date="2015-03" db="EMBL/GenBank/DDBJ databases">
        <authorList>
            <person name="Wibberg D."/>
        </authorList>
    </citation>
    <scope>NUCLEOTIDE SEQUENCE [LARGE SCALE GENOMIC DNA]</scope>
</reference>
<accession>A0A0E3WGX9</accession>
<dbReference type="InterPro" id="IPR003660">
    <property type="entry name" value="HAMP_dom"/>
</dbReference>
<evidence type="ECO:0000313" key="15">
    <source>
        <dbReference type="Proteomes" id="UP000033163"/>
    </source>
</evidence>
<keyword evidence="5 12" id="KW-0812">Transmembrane</keyword>
<keyword evidence="11 12" id="KW-0472">Membrane</keyword>
<evidence type="ECO:0000256" key="1">
    <source>
        <dbReference type="ARBA" id="ARBA00004651"/>
    </source>
</evidence>
<evidence type="ECO:0000256" key="9">
    <source>
        <dbReference type="ARBA" id="ARBA00022989"/>
    </source>
</evidence>
<dbReference type="Gene3D" id="6.10.340.10">
    <property type="match status" value="1"/>
</dbReference>
<keyword evidence="9 12" id="KW-1133">Transmembrane helix</keyword>
<keyword evidence="4" id="KW-0808">Transferase</keyword>
<keyword evidence="6" id="KW-0547">Nucleotide-binding</keyword>
<dbReference type="InterPro" id="IPR050640">
    <property type="entry name" value="Bact_2-comp_sensor_kinase"/>
</dbReference>
<feature type="domain" description="HAMP" evidence="13">
    <location>
        <begin position="372"/>
        <end position="424"/>
    </location>
</feature>
<dbReference type="InterPro" id="IPR003594">
    <property type="entry name" value="HATPase_dom"/>
</dbReference>
<dbReference type="SUPFAM" id="SSF55874">
    <property type="entry name" value="ATPase domain of HSP90 chaperone/DNA topoisomerase II/histidine kinase"/>
    <property type="match status" value="1"/>
</dbReference>
<evidence type="ECO:0000256" key="2">
    <source>
        <dbReference type="ARBA" id="ARBA00022475"/>
    </source>
</evidence>
<protein>
    <submittedName>
        <fullName evidence="14">Integral membrane sensor signal transduction histidine kinase</fullName>
    </submittedName>
</protein>
<dbReference type="Gene3D" id="3.30.565.10">
    <property type="entry name" value="Histidine kinase-like ATPase, C-terminal domain"/>
    <property type="match status" value="1"/>
</dbReference>
<dbReference type="Proteomes" id="UP000033163">
    <property type="component" value="Chromosome I"/>
</dbReference>
<evidence type="ECO:0000256" key="10">
    <source>
        <dbReference type="ARBA" id="ARBA00023012"/>
    </source>
</evidence>
<evidence type="ECO:0000313" key="14">
    <source>
        <dbReference type="EMBL" id="CQR54318.1"/>
    </source>
</evidence>
<dbReference type="PANTHER" id="PTHR34220:SF11">
    <property type="entry name" value="SENSOR PROTEIN KINASE HPTS"/>
    <property type="match status" value="1"/>
</dbReference>
<proteinExistence type="predicted"/>
<dbReference type="PATRIC" id="fig|1073571.4.peg.2003"/>
<keyword evidence="8" id="KW-0067">ATP-binding</keyword>
<dbReference type="AlphaFoldDB" id="A0A0E3WGX9"/>
<dbReference type="GO" id="GO:0005886">
    <property type="term" value="C:plasma membrane"/>
    <property type="evidence" value="ECO:0007669"/>
    <property type="project" value="UniProtKB-SubCell"/>
</dbReference>